<feature type="transmembrane region" description="Helical" evidence="1">
    <location>
        <begin position="69"/>
        <end position="91"/>
    </location>
</feature>
<dbReference type="EMBL" id="AFZE01000037">
    <property type="protein sequence ID" value="EHL13892.1"/>
    <property type="molecule type" value="Genomic_DNA"/>
</dbReference>
<dbReference type="Pfam" id="PF09946">
    <property type="entry name" value="DUF2178"/>
    <property type="match status" value="1"/>
</dbReference>
<dbReference type="BioCyc" id="EBAC796937-HMP:GMGH-2266-MONOMER"/>
<dbReference type="Proteomes" id="UP000006437">
    <property type="component" value="Unassembled WGS sequence"/>
</dbReference>
<dbReference type="AlphaFoldDB" id="G9X1K1"/>
<evidence type="ECO:0000256" key="1">
    <source>
        <dbReference type="SAM" id="Phobius"/>
    </source>
</evidence>
<accession>G9X1K1</accession>
<protein>
    <recommendedName>
        <fullName evidence="4">PF12676 family protein</fullName>
    </recommendedName>
</protein>
<feature type="transmembrane region" description="Helical" evidence="1">
    <location>
        <begin position="36"/>
        <end position="57"/>
    </location>
</feature>
<evidence type="ECO:0000313" key="2">
    <source>
        <dbReference type="EMBL" id="EHL13892.1"/>
    </source>
</evidence>
<comment type="caution">
    <text evidence="2">The sequence shown here is derived from an EMBL/GenBank/DDBJ whole genome shotgun (WGS) entry which is preliminary data.</text>
</comment>
<dbReference type="InterPro" id="IPR019235">
    <property type="entry name" value="DUF2178_TM"/>
</dbReference>
<gene>
    <name evidence="2" type="ORF">HMPREF9629_02236</name>
</gene>
<keyword evidence="1" id="KW-0472">Membrane</keyword>
<dbReference type="HOGENOM" id="CLU_159875_0_0_9"/>
<dbReference type="RefSeq" id="WP_009526452.1">
    <property type="nucleotide sequence ID" value="NZ_JBQMYZ010000068.1"/>
</dbReference>
<feature type="transmembrane region" description="Helical" evidence="1">
    <location>
        <begin position="97"/>
        <end position="116"/>
    </location>
</feature>
<feature type="transmembrane region" description="Helical" evidence="1">
    <location>
        <begin position="12"/>
        <end position="30"/>
    </location>
</feature>
<name>G9X1K1_9FIRM</name>
<keyword evidence="1" id="KW-1133">Transmembrane helix</keyword>
<reference evidence="2 3" key="1">
    <citation type="submission" date="2011-08" db="EMBL/GenBank/DDBJ databases">
        <title>The Genome Sequence of Eubacteriaceae bacterium ACC19a.</title>
        <authorList>
            <consortium name="The Broad Institute Genome Sequencing Platform"/>
            <person name="Earl A."/>
            <person name="Ward D."/>
            <person name="Feldgarden M."/>
            <person name="Gevers D."/>
            <person name="Sizova M."/>
            <person name="Hazen A."/>
            <person name="Epstein S."/>
            <person name="Young S.K."/>
            <person name="Zeng Q."/>
            <person name="Gargeya S."/>
            <person name="Fitzgerald M."/>
            <person name="Haas B."/>
            <person name="Abouelleil A."/>
            <person name="Alvarado L."/>
            <person name="Arachchi H.M."/>
            <person name="Berlin A."/>
            <person name="Brown A."/>
            <person name="Chapman S.B."/>
            <person name="Chen Z."/>
            <person name="Dunbar C."/>
            <person name="Freedman E."/>
            <person name="Gearin G."/>
            <person name="Gellesch M."/>
            <person name="Goldberg J."/>
            <person name="Griggs A."/>
            <person name="Gujja S."/>
            <person name="Heiman D."/>
            <person name="Howarth C."/>
            <person name="Larson L."/>
            <person name="Lui A."/>
            <person name="MacDonald P.J.P."/>
            <person name="Montmayeur A."/>
            <person name="Murphy C."/>
            <person name="Neiman D."/>
            <person name="Pearson M."/>
            <person name="Priest M."/>
            <person name="Roberts A."/>
            <person name="Saif S."/>
            <person name="Shea T."/>
            <person name="Shenoy N."/>
            <person name="Sisk P."/>
            <person name="Stolte C."/>
            <person name="Sykes S."/>
            <person name="Wortman J."/>
            <person name="Nusbaum C."/>
            <person name="Birren B."/>
        </authorList>
    </citation>
    <scope>NUCLEOTIDE SEQUENCE [LARGE SCALE GENOMIC DNA]</scope>
    <source>
        <strain evidence="2 3">ACC19a</strain>
    </source>
</reference>
<proteinExistence type="predicted"/>
<sequence>MKDDKKPKRYSKWIGFLGFLGFRGLWYFKTHDVSELYYFMYFAWFGHFLLSKINVSITDEMYLENEKNARAFIGILAMFLISILTVLSVLIKDLNLKPFVVAAFVILVLSYSIKLYSLEK</sequence>
<keyword evidence="1" id="KW-0812">Transmembrane</keyword>
<evidence type="ECO:0000313" key="3">
    <source>
        <dbReference type="Proteomes" id="UP000006437"/>
    </source>
</evidence>
<organism evidence="2 3">
    <name type="scientific">Peptoanaerobacter stomatis</name>
    <dbReference type="NCBI Taxonomy" id="796937"/>
    <lineage>
        <taxon>Bacteria</taxon>
        <taxon>Bacillati</taxon>
        <taxon>Bacillota</taxon>
        <taxon>Clostridia</taxon>
        <taxon>Peptostreptococcales</taxon>
        <taxon>Filifactoraceae</taxon>
        <taxon>Peptoanaerobacter</taxon>
    </lineage>
</organism>
<evidence type="ECO:0008006" key="4">
    <source>
        <dbReference type="Google" id="ProtNLM"/>
    </source>
</evidence>